<feature type="compositionally biased region" description="Low complexity" evidence="1">
    <location>
        <begin position="43"/>
        <end position="60"/>
    </location>
</feature>
<dbReference type="PANTHER" id="PTHR47197:SF3">
    <property type="entry name" value="DIHYDRO-HEME D1 DEHYDROGENASE"/>
    <property type="match status" value="1"/>
</dbReference>
<dbReference type="InterPro" id="IPR011048">
    <property type="entry name" value="Haem_d1_sf"/>
</dbReference>
<evidence type="ECO:0000256" key="1">
    <source>
        <dbReference type="SAM" id="MobiDB-lite"/>
    </source>
</evidence>
<evidence type="ECO:0000256" key="2">
    <source>
        <dbReference type="SAM" id="Phobius"/>
    </source>
</evidence>
<keyword evidence="4" id="KW-1185">Reference proteome</keyword>
<evidence type="ECO:0000313" key="3">
    <source>
        <dbReference type="EMBL" id="WXB17426.1"/>
    </source>
</evidence>
<evidence type="ECO:0000313" key="4">
    <source>
        <dbReference type="Proteomes" id="UP001370348"/>
    </source>
</evidence>
<protein>
    <submittedName>
        <fullName evidence="3">Uncharacterized protein</fullName>
    </submittedName>
</protein>
<reference evidence="3 4" key="1">
    <citation type="submission" date="2021-12" db="EMBL/GenBank/DDBJ databases">
        <title>Discovery of the Pendulisporaceae a myxobacterial family with distinct sporulation behavior and unique specialized metabolism.</title>
        <authorList>
            <person name="Garcia R."/>
            <person name="Popoff A."/>
            <person name="Bader C.D."/>
            <person name="Loehr J."/>
            <person name="Walesch S."/>
            <person name="Walt C."/>
            <person name="Boldt J."/>
            <person name="Bunk B."/>
            <person name="Haeckl F.J.F.P.J."/>
            <person name="Gunesch A.P."/>
            <person name="Birkelbach J."/>
            <person name="Nuebel U."/>
            <person name="Pietschmann T."/>
            <person name="Bach T."/>
            <person name="Mueller R."/>
        </authorList>
    </citation>
    <scope>NUCLEOTIDE SEQUENCE [LARGE SCALE GENOMIC DNA]</scope>
    <source>
        <strain evidence="3 4">MSr11954</strain>
    </source>
</reference>
<sequence>MKCDKRDKLRTDIFYTFCTYTACASMTLALAQTMGCSRTPRESQGSSGSSNASGSSGSRSNQKVDAPRVEVSTPPARAAYITNNGSDSISVIDRDGPTVTDVPIAADPARGRAWGTHPAPHHLAVDPTSGALFVALAHAPVPGAEAAASKNDPHAAHGRASTAGQIARFALGNWGPYTAQDVDDNPGDIVLTHDRARALVTHFDMKRAMTAAAAGGPPASLYATLQIWDTRTLERIGSRAICVAPHGVVTTRDDRTAIVACYGSDELALVDLTAPGLPTSRYPLGPTQGVLGAPRYGPYSALLSPDEREIIVANLEGTDVRIFDRERRRFLPERTLSLGARVFMSDYTGGNVILAPLQSPDGVARIDIARSAVEKRVTFPRETCQAPHAIRRANDGRVYLVCEGDHVNKGSVLQLDPETLAVVRRWAVGVYPDGIAFGE</sequence>
<dbReference type="PANTHER" id="PTHR47197">
    <property type="entry name" value="PROTEIN NIRF"/>
    <property type="match status" value="1"/>
</dbReference>
<organism evidence="3 4">
    <name type="scientific">Pendulispora albinea</name>
    <dbReference type="NCBI Taxonomy" id="2741071"/>
    <lineage>
        <taxon>Bacteria</taxon>
        <taxon>Pseudomonadati</taxon>
        <taxon>Myxococcota</taxon>
        <taxon>Myxococcia</taxon>
        <taxon>Myxococcales</taxon>
        <taxon>Sorangiineae</taxon>
        <taxon>Pendulisporaceae</taxon>
        <taxon>Pendulispora</taxon>
    </lineage>
</organism>
<name>A0ABZ2M692_9BACT</name>
<accession>A0ABZ2M692</accession>
<dbReference type="SUPFAM" id="SSF51004">
    <property type="entry name" value="C-terminal (heme d1) domain of cytochrome cd1-nitrite reductase"/>
    <property type="match status" value="1"/>
</dbReference>
<dbReference type="InterPro" id="IPR051200">
    <property type="entry name" value="Host-pathogen_enzymatic-act"/>
</dbReference>
<dbReference type="Gene3D" id="2.130.10.10">
    <property type="entry name" value="YVTN repeat-like/Quinoprotein amine dehydrogenase"/>
    <property type="match status" value="2"/>
</dbReference>
<dbReference type="Proteomes" id="UP001370348">
    <property type="component" value="Chromosome"/>
</dbReference>
<proteinExistence type="predicted"/>
<keyword evidence="2" id="KW-1133">Transmembrane helix</keyword>
<gene>
    <name evidence="3" type="ORF">LZC94_09110</name>
</gene>
<feature type="region of interest" description="Disordered" evidence="1">
    <location>
        <begin position="37"/>
        <end position="73"/>
    </location>
</feature>
<dbReference type="RefSeq" id="WP_394827060.1">
    <property type="nucleotide sequence ID" value="NZ_CP089984.1"/>
</dbReference>
<keyword evidence="2" id="KW-0472">Membrane</keyword>
<dbReference type="EMBL" id="CP089984">
    <property type="protein sequence ID" value="WXB17426.1"/>
    <property type="molecule type" value="Genomic_DNA"/>
</dbReference>
<feature type="transmembrane region" description="Helical" evidence="2">
    <location>
        <begin position="12"/>
        <end position="31"/>
    </location>
</feature>
<keyword evidence="2" id="KW-0812">Transmembrane</keyword>
<dbReference type="InterPro" id="IPR015943">
    <property type="entry name" value="WD40/YVTN_repeat-like_dom_sf"/>
</dbReference>